<feature type="transmembrane region" description="Helical" evidence="1">
    <location>
        <begin position="6"/>
        <end position="30"/>
    </location>
</feature>
<feature type="transmembrane region" description="Helical" evidence="1">
    <location>
        <begin position="37"/>
        <end position="60"/>
    </location>
</feature>
<feature type="transmembrane region" description="Helical" evidence="1">
    <location>
        <begin position="80"/>
        <end position="100"/>
    </location>
</feature>
<gene>
    <name evidence="2" type="ORF">L9F63_007156</name>
</gene>
<feature type="non-terminal residue" evidence="2">
    <location>
        <position position="112"/>
    </location>
</feature>
<sequence length="112" mass="12969">FTSGVFNFMLYILCFTFTVSAFICFICGLYGVSVHFLYILSELILLPSILGLNVFIYFGIPFCNSFSMLSCVLNTSSFTFIIFFNFARISVFPFLLIYRWTNISQITKFRNC</sequence>
<dbReference type="AlphaFoldDB" id="A0AAD8E457"/>
<keyword evidence="1" id="KW-0472">Membrane</keyword>
<proteinExistence type="predicted"/>
<keyword evidence="1" id="KW-0812">Transmembrane</keyword>
<reference evidence="2" key="2">
    <citation type="submission" date="2023-05" db="EMBL/GenBank/DDBJ databases">
        <authorList>
            <person name="Fouks B."/>
        </authorList>
    </citation>
    <scope>NUCLEOTIDE SEQUENCE</scope>
    <source>
        <strain evidence="2">Stay&amp;Tobe</strain>
        <tissue evidence="2">Testes</tissue>
    </source>
</reference>
<reference evidence="2" key="1">
    <citation type="journal article" date="2023" name="IScience">
        <title>Live-bearing cockroach genome reveals convergent evolutionary mechanisms linked to viviparity in insects and beyond.</title>
        <authorList>
            <person name="Fouks B."/>
            <person name="Harrison M.C."/>
            <person name="Mikhailova A.A."/>
            <person name="Marchal E."/>
            <person name="English S."/>
            <person name="Carruthers M."/>
            <person name="Jennings E.C."/>
            <person name="Chiamaka E.L."/>
            <person name="Frigard R.A."/>
            <person name="Pippel M."/>
            <person name="Attardo G.M."/>
            <person name="Benoit J.B."/>
            <person name="Bornberg-Bauer E."/>
            <person name="Tobe S.S."/>
        </authorList>
    </citation>
    <scope>NUCLEOTIDE SEQUENCE</scope>
    <source>
        <strain evidence="2">Stay&amp;Tobe</strain>
    </source>
</reference>
<dbReference type="EMBL" id="JASPKZ010009811">
    <property type="protein sequence ID" value="KAJ9575967.1"/>
    <property type="molecule type" value="Genomic_DNA"/>
</dbReference>
<keyword evidence="1" id="KW-1133">Transmembrane helix</keyword>
<dbReference type="Proteomes" id="UP001233999">
    <property type="component" value="Unassembled WGS sequence"/>
</dbReference>
<organism evidence="2 3">
    <name type="scientific">Diploptera punctata</name>
    <name type="common">Pacific beetle cockroach</name>
    <dbReference type="NCBI Taxonomy" id="6984"/>
    <lineage>
        <taxon>Eukaryota</taxon>
        <taxon>Metazoa</taxon>
        <taxon>Ecdysozoa</taxon>
        <taxon>Arthropoda</taxon>
        <taxon>Hexapoda</taxon>
        <taxon>Insecta</taxon>
        <taxon>Pterygota</taxon>
        <taxon>Neoptera</taxon>
        <taxon>Polyneoptera</taxon>
        <taxon>Dictyoptera</taxon>
        <taxon>Blattodea</taxon>
        <taxon>Blaberoidea</taxon>
        <taxon>Blaberidae</taxon>
        <taxon>Diplopterinae</taxon>
        <taxon>Diploptera</taxon>
    </lineage>
</organism>
<evidence type="ECO:0000313" key="3">
    <source>
        <dbReference type="Proteomes" id="UP001233999"/>
    </source>
</evidence>
<evidence type="ECO:0000256" key="1">
    <source>
        <dbReference type="SAM" id="Phobius"/>
    </source>
</evidence>
<evidence type="ECO:0000313" key="2">
    <source>
        <dbReference type="EMBL" id="KAJ9575967.1"/>
    </source>
</evidence>
<feature type="non-terminal residue" evidence="2">
    <location>
        <position position="1"/>
    </location>
</feature>
<name>A0AAD8E457_DIPPU</name>
<protein>
    <submittedName>
        <fullName evidence="2">Uncharacterized protein</fullName>
    </submittedName>
</protein>
<comment type="caution">
    <text evidence="2">The sequence shown here is derived from an EMBL/GenBank/DDBJ whole genome shotgun (WGS) entry which is preliminary data.</text>
</comment>
<accession>A0AAD8E457</accession>
<keyword evidence="3" id="KW-1185">Reference proteome</keyword>